<organism evidence="1 2">
    <name type="scientific">Gigaspora rosea</name>
    <dbReference type="NCBI Taxonomy" id="44941"/>
    <lineage>
        <taxon>Eukaryota</taxon>
        <taxon>Fungi</taxon>
        <taxon>Fungi incertae sedis</taxon>
        <taxon>Mucoromycota</taxon>
        <taxon>Glomeromycotina</taxon>
        <taxon>Glomeromycetes</taxon>
        <taxon>Diversisporales</taxon>
        <taxon>Gigasporaceae</taxon>
        <taxon>Gigaspora</taxon>
    </lineage>
</organism>
<dbReference type="Proteomes" id="UP000266673">
    <property type="component" value="Unassembled WGS sequence"/>
</dbReference>
<dbReference type="Gene3D" id="1.10.287.130">
    <property type="match status" value="1"/>
</dbReference>
<dbReference type="SUPFAM" id="SSF47384">
    <property type="entry name" value="Homodimeric domain of signal transducing histidine kinase"/>
    <property type="match status" value="1"/>
</dbReference>
<gene>
    <name evidence="1" type="ORF">C2G38_2173430</name>
</gene>
<accession>A0A397VJJ2</accession>
<evidence type="ECO:0000313" key="2">
    <source>
        <dbReference type="Proteomes" id="UP000266673"/>
    </source>
</evidence>
<keyword evidence="2" id="KW-1185">Reference proteome</keyword>
<dbReference type="EMBL" id="QKWP01000299">
    <property type="protein sequence ID" value="RIB22650.1"/>
    <property type="molecule type" value="Genomic_DNA"/>
</dbReference>
<dbReference type="InterPro" id="IPR003661">
    <property type="entry name" value="HisK_dim/P_dom"/>
</dbReference>
<dbReference type="OrthoDB" id="5378913at2759"/>
<dbReference type="CDD" id="cd00082">
    <property type="entry name" value="HisKA"/>
    <property type="match status" value="1"/>
</dbReference>
<evidence type="ECO:0000313" key="1">
    <source>
        <dbReference type="EMBL" id="RIB22650.1"/>
    </source>
</evidence>
<dbReference type="GO" id="GO:0000155">
    <property type="term" value="F:phosphorelay sensor kinase activity"/>
    <property type="evidence" value="ECO:0007669"/>
    <property type="project" value="InterPro"/>
</dbReference>
<reference evidence="1 2" key="1">
    <citation type="submission" date="2018-06" db="EMBL/GenBank/DDBJ databases">
        <title>Comparative genomics reveals the genomic features of Rhizophagus irregularis, R. cerebriforme, R. diaphanum and Gigaspora rosea, and their symbiotic lifestyle signature.</title>
        <authorList>
            <person name="Morin E."/>
            <person name="San Clemente H."/>
            <person name="Chen E.C.H."/>
            <person name="De La Providencia I."/>
            <person name="Hainaut M."/>
            <person name="Kuo A."/>
            <person name="Kohler A."/>
            <person name="Murat C."/>
            <person name="Tang N."/>
            <person name="Roy S."/>
            <person name="Loubradou J."/>
            <person name="Henrissat B."/>
            <person name="Grigoriev I.V."/>
            <person name="Corradi N."/>
            <person name="Roux C."/>
            <person name="Martin F.M."/>
        </authorList>
    </citation>
    <scope>NUCLEOTIDE SEQUENCE [LARGE SCALE GENOMIC DNA]</scope>
    <source>
        <strain evidence="1 2">DAOM 194757</strain>
    </source>
</reference>
<dbReference type="AlphaFoldDB" id="A0A397VJJ2"/>
<comment type="caution">
    <text evidence="1">The sequence shown here is derived from an EMBL/GenBank/DDBJ whole genome shotgun (WGS) entry which is preliminary data.</text>
</comment>
<proteinExistence type="predicted"/>
<protein>
    <submittedName>
        <fullName evidence="1">Uncharacterized protein</fullName>
    </submittedName>
</protein>
<dbReference type="STRING" id="44941.A0A397VJJ2"/>
<name>A0A397VJJ2_9GLOM</name>
<sequence>MPAPLTLMLSLLDDIINTCSQEASIMSYLQIIQCNACRLLKLINALLQYSNIESENYEACLDYVIDIPLTSKFNQDMGDKVYIDYDMYSDSG</sequence>
<dbReference type="InterPro" id="IPR036097">
    <property type="entry name" value="HisK_dim/P_sf"/>
</dbReference>